<feature type="transmembrane region" description="Helical" evidence="9">
    <location>
        <begin position="344"/>
        <end position="363"/>
    </location>
</feature>
<keyword evidence="8" id="KW-0325">Glycoprotein</keyword>
<keyword evidence="4 9" id="KW-0812">Transmembrane</keyword>
<comment type="subcellular location">
    <subcellularLocation>
        <location evidence="1">Cell membrane</location>
        <topology evidence="1">Multi-pass membrane protein</topology>
    </subcellularLocation>
</comment>
<evidence type="ECO:0000313" key="12">
    <source>
        <dbReference type="EMBL" id="CAH1389915.1"/>
    </source>
</evidence>
<dbReference type="SUPFAM" id="SSF53850">
    <property type="entry name" value="Periplasmic binding protein-like II"/>
    <property type="match status" value="1"/>
</dbReference>
<feature type="domain" description="Ionotropic glutamate receptor C-terminal" evidence="11">
    <location>
        <begin position="342"/>
        <end position="589"/>
    </location>
</feature>
<dbReference type="InterPro" id="IPR001320">
    <property type="entry name" value="Iontro_rcpt_C"/>
</dbReference>
<dbReference type="GO" id="GO:0005886">
    <property type="term" value="C:plasma membrane"/>
    <property type="evidence" value="ECO:0007669"/>
    <property type="project" value="UniProtKB-SubCell"/>
</dbReference>
<accession>A0A9P0E2X8</accession>
<organism evidence="12 13">
    <name type="scientific">Nezara viridula</name>
    <name type="common">Southern green stink bug</name>
    <name type="synonym">Cimex viridulus</name>
    <dbReference type="NCBI Taxonomy" id="85310"/>
    <lineage>
        <taxon>Eukaryota</taxon>
        <taxon>Metazoa</taxon>
        <taxon>Ecdysozoa</taxon>
        <taxon>Arthropoda</taxon>
        <taxon>Hexapoda</taxon>
        <taxon>Insecta</taxon>
        <taxon>Pterygota</taxon>
        <taxon>Neoptera</taxon>
        <taxon>Paraneoptera</taxon>
        <taxon>Hemiptera</taxon>
        <taxon>Heteroptera</taxon>
        <taxon>Panheteroptera</taxon>
        <taxon>Pentatomomorpha</taxon>
        <taxon>Pentatomoidea</taxon>
        <taxon>Pentatomidae</taxon>
        <taxon>Pentatominae</taxon>
        <taxon>Nezara</taxon>
    </lineage>
</organism>
<dbReference type="PANTHER" id="PTHR42643:SF30">
    <property type="entry name" value="IONOTROPIC RECEPTOR 40A-RELATED"/>
    <property type="match status" value="1"/>
</dbReference>
<comment type="similarity">
    <text evidence="2">Belongs to the glutamate-gated ion channel (TC 1.A.10.1) family.</text>
</comment>
<proteinExistence type="inferred from homology"/>
<evidence type="ECO:0000256" key="6">
    <source>
        <dbReference type="ARBA" id="ARBA00023136"/>
    </source>
</evidence>
<evidence type="ECO:0000259" key="11">
    <source>
        <dbReference type="Pfam" id="PF00060"/>
    </source>
</evidence>
<keyword evidence="13" id="KW-1185">Reference proteome</keyword>
<dbReference type="GO" id="GO:0015276">
    <property type="term" value="F:ligand-gated monoatomic ion channel activity"/>
    <property type="evidence" value="ECO:0007669"/>
    <property type="project" value="InterPro"/>
</dbReference>
<keyword evidence="3" id="KW-1003">Cell membrane</keyword>
<dbReference type="EMBL" id="OV725077">
    <property type="protein sequence ID" value="CAH1389915.1"/>
    <property type="molecule type" value="Genomic_DNA"/>
</dbReference>
<keyword evidence="6 9" id="KW-0472">Membrane</keyword>
<evidence type="ECO:0000256" key="1">
    <source>
        <dbReference type="ARBA" id="ARBA00004651"/>
    </source>
</evidence>
<keyword evidence="7" id="KW-0675">Receptor</keyword>
<feature type="signal peptide" evidence="10">
    <location>
        <begin position="1"/>
        <end position="16"/>
    </location>
</feature>
<keyword evidence="5 9" id="KW-1133">Transmembrane helix</keyword>
<evidence type="ECO:0000256" key="8">
    <source>
        <dbReference type="ARBA" id="ARBA00023180"/>
    </source>
</evidence>
<dbReference type="OrthoDB" id="6602915at2759"/>
<sequence>MKSQLILIILVRVGRAALDTIHSNREDLLDAVESIAERNFHGSCLSFRYPERHPPDLVFSHLLLRMHKNWTPILPIFVATRAFINNEGYVINFIKCSYVITIRNANYTSQLAEILYRPWNNLYRVGDSPYTRFIIIVDGEISKEETYEALKMMYRFGDVDVVLVGRENNVTSIFTLFPFGKDGKSCPEDNMELSRIAQWEGKFTEVDFFPDKVPHLFQGCDFPVSTVHYPPAIFSLSDDNYDGFDYRLLGIITEKINASLRITFYNRIDGWLWVDKKYNIRGSLNDLREGFSWAIVASLSNNQLHYTACNIETPYVYAKLMWYFPNPLPIEKWKFIYLAFSRELWISGVITAVLTPFFFFLFAKVTRKEYYFMEFEKSCFTLWSIIFGNSTGFLPKTVHFRFIFSLWLFFTIHLNLAYTASLTGLITGGKLESKVSTLDDIAERNLTTATFMYLVGVLASIDEPEVRKAVSRYIIVNDYDKIFATMVTHRNLSIVDNNVYIDHLIVRKKLQIYQTPVTLLHVPTGIMMRRNHFMFERIDKIVQRLISAGISYKLVEDFTIPLWKKREKKNWKAVDINGLAGPFILYACGVLLSFIAFIFEIIYFYRNKFVNIVK</sequence>
<evidence type="ECO:0000256" key="3">
    <source>
        <dbReference type="ARBA" id="ARBA00022475"/>
    </source>
</evidence>
<evidence type="ECO:0000256" key="10">
    <source>
        <dbReference type="SAM" id="SignalP"/>
    </source>
</evidence>
<dbReference type="Gene3D" id="1.10.287.70">
    <property type="match status" value="1"/>
</dbReference>
<feature type="transmembrane region" description="Helical" evidence="9">
    <location>
        <begin position="406"/>
        <end position="426"/>
    </location>
</feature>
<feature type="transmembrane region" description="Helical" evidence="9">
    <location>
        <begin position="583"/>
        <end position="605"/>
    </location>
</feature>
<dbReference type="InterPro" id="IPR052192">
    <property type="entry name" value="Insect_Ionotropic_Sensory_Rcpt"/>
</dbReference>
<dbReference type="Proteomes" id="UP001152798">
    <property type="component" value="Chromosome 1"/>
</dbReference>
<dbReference type="Pfam" id="PF00060">
    <property type="entry name" value="Lig_chan"/>
    <property type="match status" value="1"/>
</dbReference>
<name>A0A9P0E2X8_NEZVI</name>
<evidence type="ECO:0000256" key="4">
    <source>
        <dbReference type="ARBA" id="ARBA00022692"/>
    </source>
</evidence>
<feature type="chain" id="PRO_5040434476" description="Ionotropic glutamate receptor C-terminal domain-containing protein" evidence="10">
    <location>
        <begin position="17"/>
        <end position="614"/>
    </location>
</feature>
<dbReference type="PANTHER" id="PTHR42643">
    <property type="entry name" value="IONOTROPIC RECEPTOR 20A-RELATED"/>
    <property type="match status" value="1"/>
</dbReference>
<gene>
    <name evidence="12" type="ORF">NEZAVI_LOCUS1205</name>
</gene>
<evidence type="ECO:0000256" key="7">
    <source>
        <dbReference type="ARBA" id="ARBA00023170"/>
    </source>
</evidence>
<keyword evidence="10" id="KW-0732">Signal</keyword>
<evidence type="ECO:0000256" key="5">
    <source>
        <dbReference type="ARBA" id="ARBA00022989"/>
    </source>
</evidence>
<dbReference type="AlphaFoldDB" id="A0A9P0E2X8"/>
<evidence type="ECO:0000256" key="9">
    <source>
        <dbReference type="SAM" id="Phobius"/>
    </source>
</evidence>
<dbReference type="GO" id="GO:0050906">
    <property type="term" value="P:detection of stimulus involved in sensory perception"/>
    <property type="evidence" value="ECO:0007669"/>
    <property type="project" value="UniProtKB-ARBA"/>
</dbReference>
<evidence type="ECO:0000256" key="2">
    <source>
        <dbReference type="ARBA" id="ARBA00008685"/>
    </source>
</evidence>
<protein>
    <recommendedName>
        <fullName evidence="11">Ionotropic glutamate receptor C-terminal domain-containing protein</fullName>
    </recommendedName>
</protein>
<reference evidence="12" key="1">
    <citation type="submission" date="2022-01" db="EMBL/GenBank/DDBJ databases">
        <authorList>
            <person name="King R."/>
        </authorList>
    </citation>
    <scope>NUCLEOTIDE SEQUENCE</scope>
</reference>
<evidence type="ECO:0000313" key="13">
    <source>
        <dbReference type="Proteomes" id="UP001152798"/>
    </source>
</evidence>